<accession>A0A0F9WFL9</accession>
<proteinExistence type="predicted"/>
<evidence type="ECO:0000313" key="1">
    <source>
        <dbReference type="EMBL" id="KKN77083.1"/>
    </source>
</evidence>
<name>A0A0F9WFL9_9ZZZZ</name>
<sequence length="76" mass="8468">MAATNQNIKDFFALTDNNLEITNSRLVRLQTYIDFTIGVSGSNAGQLIDLLFDRLIEGMLAFELSIAQDNVVKPTF</sequence>
<dbReference type="EMBL" id="LAZR01000285">
    <property type="protein sequence ID" value="KKN77083.1"/>
    <property type="molecule type" value="Genomic_DNA"/>
</dbReference>
<reference evidence="1" key="1">
    <citation type="journal article" date="2015" name="Nature">
        <title>Complex archaea that bridge the gap between prokaryotes and eukaryotes.</title>
        <authorList>
            <person name="Spang A."/>
            <person name="Saw J.H."/>
            <person name="Jorgensen S.L."/>
            <person name="Zaremba-Niedzwiedzka K."/>
            <person name="Martijn J."/>
            <person name="Lind A.E."/>
            <person name="van Eijk R."/>
            <person name="Schleper C."/>
            <person name="Guy L."/>
            <person name="Ettema T.J."/>
        </authorList>
    </citation>
    <scope>NUCLEOTIDE SEQUENCE</scope>
</reference>
<protein>
    <submittedName>
        <fullName evidence="1">Uncharacterized protein</fullName>
    </submittedName>
</protein>
<dbReference type="AlphaFoldDB" id="A0A0F9WFL9"/>
<comment type="caution">
    <text evidence="1">The sequence shown here is derived from an EMBL/GenBank/DDBJ whole genome shotgun (WGS) entry which is preliminary data.</text>
</comment>
<gene>
    <name evidence="1" type="ORF">LCGC14_0364220</name>
</gene>
<organism evidence="1">
    <name type="scientific">marine sediment metagenome</name>
    <dbReference type="NCBI Taxonomy" id="412755"/>
    <lineage>
        <taxon>unclassified sequences</taxon>
        <taxon>metagenomes</taxon>
        <taxon>ecological metagenomes</taxon>
    </lineage>
</organism>